<evidence type="ECO:0000313" key="3">
    <source>
        <dbReference type="Proteomes" id="UP000636709"/>
    </source>
</evidence>
<comment type="caution">
    <text evidence="2">The sequence shown here is derived from an EMBL/GenBank/DDBJ whole genome shotgun (WGS) entry which is preliminary data.</text>
</comment>
<keyword evidence="1" id="KW-0472">Membrane</keyword>
<dbReference type="Proteomes" id="UP000636709">
    <property type="component" value="Unassembled WGS sequence"/>
</dbReference>
<protein>
    <recommendedName>
        <fullName evidence="4">Aminotransferase-like plant mobile domain-containing protein</fullName>
    </recommendedName>
</protein>
<accession>A0A835EQ34</accession>
<proteinExistence type="predicted"/>
<dbReference type="PANTHER" id="PTHR34835">
    <property type="entry name" value="OS07G0283600 PROTEIN-RELATED"/>
    <property type="match status" value="1"/>
</dbReference>
<gene>
    <name evidence="2" type="ORF">HU200_031168</name>
</gene>
<name>A0A835EQ34_9POAL</name>
<dbReference type="AlphaFoldDB" id="A0A835EQ34"/>
<dbReference type="OrthoDB" id="588867at2759"/>
<dbReference type="PANTHER" id="PTHR34835:SF82">
    <property type="entry name" value="OS01G0826651 PROTEIN"/>
    <property type="match status" value="1"/>
</dbReference>
<keyword evidence="1" id="KW-0812">Transmembrane</keyword>
<feature type="transmembrane region" description="Helical" evidence="1">
    <location>
        <begin position="120"/>
        <end position="138"/>
    </location>
</feature>
<reference evidence="2" key="1">
    <citation type="submission" date="2020-07" db="EMBL/GenBank/DDBJ databases">
        <title>Genome sequence and genetic diversity analysis of an under-domesticated orphan crop, white fonio (Digitaria exilis).</title>
        <authorList>
            <person name="Bennetzen J.L."/>
            <person name="Chen S."/>
            <person name="Ma X."/>
            <person name="Wang X."/>
            <person name="Yssel A.E.J."/>
            <person name="Chaluvadi S.R."/>
            <person name="Johnson M."/>
            <person name="Gangashetty P."/>
            <person name="Hamidou F."/>
            <person name="Sanogo M.D."/>
            <person name="Zwaenepoel A."/>
            <person name="Wallace J."/>
            <person name="Van De Peer Y."/>
            <person name="Van Deynze A."/>
        </authorList>
    </citation>
    <scope>NUCLEOTIDE SEQUENCE</scope>
    <source>
        <tissue evidence="2">Leaves</tissue>
    </source>
</reference>
<sequence length="276" mass="30411">MVEMLDKLTKSQEAIVRDLGLGSILALKCTDIPTPLVLLLATYYDPTSRSVKLPNGASFRIDAITSHLVLGIPYGGIKVPTKSSNRAKAVILKDTNQSSQAAKLGDLMSMINRDLEGDKFARIFMLIVLGIFLCPSSSSRVSHRYYEAISVVSNIKAYDWSSAVADCLHNGILSFHSNTCKGNITGKATLSGCLFILVVRSFSSIFSSCSPILIYTHMLPFLSIFILFSLFFLRRLHTLITLSSSTPMLSRQSLGFVFGMTRPLLRTIKVIHPLNR</sequence>
<dbReference type="EMBL" id="JACEFO010001770">
    <property type="protein sequence ID" value="KAF8704924.1"/>
    <property type="molecule type" value="Genomic_DNA"/>
</dbReference>
<feature type="transmembrane region" description="Helical" evidence="1">
    <location>
        <begin position="212"/>
        <end position="233"/>
    </location>
</feature>
<keyword evidence="1" id="KW-1133">Transmembrane helix</keyword>
<evidence type="ECO:0000256" key="1">
    <source>
        <dbReference type="SAM" id="Phobius"/>
    </source>
</evidence>
<organism evidence="2 3">
    <name type="scientific">Digitaria exilis</name>
    <dbReference type="NCBI Taxonomy" id="1010633"/>
    <lineage>
        <taxon>Eukaryota</taxon>
        <taxon>Viridiplantae</taxon>
        <taxon>Streptophyta</taxon>
        <taxon>Embryophyta</taxon>
        <taxon>Tracheophyta</taxon>
        <taxon>Spermatophyta</taxon>
        <taxon>Magnoliopsida</taxon>
        <taxon>Liliopsida</taxon>
        <taxon>Poales</taxon>
        <taxon>Poaceae</taxon>
        <taxon>PACMAD clade</taxon>
        <taxon>Panicoideae</taxon>
        <taxon>Panicodae</taxon>
        <taxon>Paniceae</taxon>
        <taxon>Anthephorinae</taxon>
        <taxon>Digitaria</taxon>
    </lineage>
</organism>
<keyword evidence="3" id="KW-1185">Reference proteome</keyword>
<evidence type="ECO:0000313" key="2">
    <source>
        <dbReference type="EMBL" id="KAF8704924.1"/>
    </source>
</evidence>
<evidence type="ECO:0008006" key="4">
    <source>
        <dbReference type="Google" id="ProtNLM"/>
    </source>
</evidence>